<comment type="subcellular location">
    <subcellularLocation>
        <location evidence="2">Cytoplasm</location>
    </subcellularLocation>
    <subcellularLocation>
        <location evidence="1">Nucleus</location>
    </subcellularLocation>
</comment>
<dbReference type="EMBL" id="QZAV01000223">
    <property type="protein sequence ID" value="THX34343.1"/>
    <property type="molecule type" value="Genomic_DNA"/>
</dbReference>
<evidence type="ECO:0000256" key="1">
    <source>
        <dbReference type="ARBA" id="ARBA00004123"/>
    </source>
</evidence>
<evidence type="ECO:0000259" key="8">
    <source>
        <dbReference type="PROSITE" id="PS50250"/>
    </source>
</evidence>
<dbReference type="GO" id="GO:0008180">
    <property type="term" value="C:COP9 signalosome"/>
    <property type="evidence" value="ECO:0007669"/>
    <property type="project" value="UniProtKB-KW"/>
</dbReference>
<dbReference type="InterPro" id="IPR019585">
    <property type="entry name" value="Rpn7/CSN1"/>
</dbReference>
<feature type="domain" description="PCI" evidence="8">
    <location>
        <begin position="285"/>
        <end position="463"/>
    </location>
</feature>
<comment type="similarity">
    <text evidence="3">Belongs to the CSN1 family.</text>
</comment>
<organism evidence="9 10">
    <name type="scientific">Aureobasidium pullulans</name>
    <name type="common">Black yeast</name>
    <name type="synonym">Pullularia pullulans</name>
    <dbReference type="NCBI Taxonomy" id="5580"/>
    <lineage>
        <taxon>Eukaryota</taxon>
        <taxon>Fungi</taxon>
        <taxon>Dikarya</taxon>
        <taxon>Ascomycota</taxon>
        <taxon>Pezizomycotina</taxon>
        <taxon>Dothideomycetes</taxon>
        <taxon>Dothideomycetidae</taxon>
        <taxon>Dothideales</taxon>
        <taxon>Saccotheciaceae</taxon>
        <taxon>Aureobasidium</taxon>
    </lineage>
</organism>
<evidence type="ECO:0000256" key="4">
    <source>
        <dbReference type="ARBA" id="ARBA00022490"/>
    </source>
</evidence>
<dbReference type="InterPro" id="IPR045135">
    <property type="entry name" value="Rpn7_N"/>
</dbReference>
<dbReference type="Pfam" id="PF10602">
    <property type="entry name" value="RPN7"/>
    <property type="match status" value="1"/>
</dbReference>
<comment type="caution">
    <text evidence="9">The sequence shown here is derived from an EMBL/GenBank/DDBJ whole genome shotgun (WGS) entry which is preliminary data.</text>
</comment>
<dbReference type="Pfam" id="PF01399">
    <property type="entry name" value="PCI"/>
    <property type="match status" value="1"/>
</dbReference>
<dbReference type="PROSITE" id="PS50250">
    <property type="entry name" value="PCI"/>
    <property type="match status" value="1"/>
</dbReference>
<proteinExistence type="inferred from homology"/>
<name>A0A4S9EL34_AURPU</name>
<reference evidence="9 10" key="1">
    <citation type="submission" date="2018-10" db="EMBL/GenBank/DDBJ databases">
        <title>Fifty Aureobasidium pullulans genomes reveal a recombining polyextremotolerant generalist.</title>
        <authorList>
            <person name="Gostincar C."/>
            <person name="Turk M."/>
            <person name="Zajc J."/>
            <person name="Gunde-Cimerman N."/>
        </authorList>
    </citation>
    <scope>NUCLEOTIDE SEQUENCE [LARGE SCALE GENOMIC DNA]</scope>
    <source>
        <strain evidence="9 10">EXF-9785</strain>
    </source>
</reference>
<dbReference type="Proteomes" id="UP000308953">
    <property type="component" value="Unassembled WGS sequence"/>
</dbReference>
<accession>A0A4S9EL34</accession>
<dbReference type="GO" id="GO:0005737">
    <property type="term" value="C:cytoplasm"/>
    <property type="evidence" value="ECO:0007669"/>
    <property type="project" value="UniProtKB-SubCell"/>
</dbReference>
<dbReference type="PANTHER" id="PTHR14145:SF2">
    <property type="entry name" value="COP9 SIGNALOSOME COMPLEX SUBUNIT 1"/>
    <property type="match status" value="1"/>
</dbReference>
<feature type="region of interest" description="Disordered" evidence="7">
    <location>
        <begin position="498"/>
        <end position="521"/>
    </location>
</feature>
<sequence length="521" mass="58122">MFNCVGNSVHVRSRLSDSPFSESGESMSLDQIGRITHIVTVKQLDSNTPDGHLDITDMALAVEQSPYFTERRSNGGLIVSEAPKFDLESYAANYDEYSRVSRLLNIARLCPPLALDALRLAIPTSKSAKDTQQYLDLIKLLHSINPDDDMASVDDAWVEKTNKLNEHETERLEHELRGYKNNLIKESIRMGQEDLGTHFLNMNRLDQATKAYQKMREFCTTPKHIAEMTLKLAYINMVTPNWIAAVSTAQKARSLTLRPEDKPRFDSVSQACTGLGYLGSGNYGQAAHAFLAVDPSYATVGPVANIDFSRAVMTANDIAVYGGLCALASMNRQQLQDSVLENANFRNFLELEPHIRRAISFFCGAKYSQCLAILEAYRTDYLLDIVLGPHINMLYHLIRSKSIVQYFVPFSQVTLSALTEAFPRPGGTPQMMENELVDMIQRGILDARIDTVDQLLIAPPKDSRADAHRGVMETAEEVEHQLRLKLFRINMMQAGLEIQSPKSNKSGKNVASSWGPGQTLG</sequence>
<dbReference type="SMART" id="SM00088">
    <property type="entry name" value="PINT"/>
    <property type="match status" value="1"/>
</dbReference>
<dbReference type="Gene3D" id="1.25.40.570">
    <property type="match status" value="1"/>
</dbReference>
<dbReference type="InterPro" id="IPR000717">
    <property type="entry name" value="PCI_dom"/>
</dbReference>
<keyword evidence="5" id="KW-0736">Signalosome</keyword>
<dbReference type="SUPFAM" id="SSF46785">
    <property type="entry name" value="Winged helix' DNA-binding domain"/>
    <property type="match status" value="1"/>
</dbReference>
<protein>
    <recommendedName>
        <fullName evidence="8">PCI domain-containing protein</fullName>
    </recommendedName>
</protein>
<evidence type="ECO:0000256" key="5">
    <source>
        <dbReference type="ARBA" id="ARBA00022790"/>
    </source>
</evidence>
<keyword evidence="4" id="KW-0963">Cytoplasm</keyword>
<dbReference type="PANTHER" id="PTHR14145">
    <property type="entry name" value="26S PROTESOME SUBUNIT 6"/>
    <property type="match status" value="1"/>
</dbReference>
<evidence type="ECO:0000313" key="9">
    <source>
        <dbReference type="EMBL" id="THX34343.1"/>
    </source>
</evidence>
<evidence type="ECO:0000256" key="3">
    <source>
        <dbReference type="ARBA" id="ARBA00008793"/>
    </source>
</evidence>
<evidence type="ECO:0000313" key="10">
    <source>
        <dbReference type="Proteomes" id="UP000308953"/>
    </source>
</evidence>
<evidence type="ECO:0000256" key="6">
    <source>
        <dbReference type="ARBA" id="ARBA00023242"/>
    </source>
</evidence>
<keyword evidence="6" id="KW-0539">Nucleus</keyword>
<evidence type="ECO:0000256" key="2">
    <source>
        <dbReference type="ARBA" id="ARBA00004496"/>
    </source>
</evidence>
<evidence type="ECO:0000256" key="7">
    <source>
        <dbReference type="SAM" id="MobiDB-lite"/>
    </source>
</evidence>
<dbReference type="AlphaFoldDB" id="A0A4S9EL34"/>
<feature type="compositionally biased region" description="Polar residues" evidence="7">
    <location>
        <begin position="500"/>
        <end position="521"/>
    </location>
</feature>
<gene>
    <name evidence="9" type="ORF">D6D10_07605</name>
</gene>
<dbReference type="InterPro" id="IPR036390">
    <property type="entry name" value="WH_DNA-bd_sf"/>
</dbReference>